<name>A0A814TW56_9BILA</name>
<dbReference type="InterPro" id="IPR011022">
    <property type="entry name" value="Arrestin_C-like"/>
</dbReference>
<dbReference type="EMBL" id="CAJNOO010002527">
    <property type="protein sequence ID" value="CAF1275930.1"/>
    <property type="molecule type" value="Genomic_DNA"/>
</dbReference>
<dbReference type="Gene3D" id="2.60.40.640">
    <property type="match status" value="1"/>
</dbReference>
<organism evidence="2 6">
    <name type="scientific">Rotaria sordida</name>
    <dbReference type="NCBI Taxonomy" id="392033"/>
    <lineage>
        <taxon>Eukaryota</taxon>
        <taxon>Metazoa</taxon>
        <taxon>Spiralia</taxon>
        <taxon>Gnathifera</taxon>
        <taxon>Rotifera</taxon>
        <taxon>Eurotatoria</taxon>
        <taxon>Bdelloidea</taxon>
        <taxon>Philodinida</taxon>
        <taxon>Philodinidae</taxon>
        <taxon>Rotaria</taxon>
    </lineage>
</organism>
<evidence type="ECO:0000313" key="2">
    <source>
        <dbReference type="EMBL" id="CAF1166627.1"/>
    </source>
</evidence>
<evidence type="ECO:0000313" key="4">
    <source>
        <dbReference type="EMBL" id="CAF3892524.1"/>
    </source>
</evidence>
<protein>
    <recommendedName>
        <fullName evidence="1">Arrestin C-terminal-like domain-containing protein</fullName>
    </recommendedName>
</protein>
<dbReference type="EMBL" id="CAJOBE010005780">
    <property type="protein sequence ID" value="CAF3985005.1"/>
    <property type="molecule type" value="Genomic_DNA"/>
</dbReference>
<comment type="caution">
    <text evidence="2">The sequence shown here is derived from an EMBL/GenBank/DDBJ whole genome shotgun (WGS) entry which is preliminary data.</text>
</comment>
<dbReference type="Proteomes" id="UP000663889">
    <property type="component" value="Unassembled WGS sequence"/>
</dbReference>
<dbReference type="OrthoDB" id="9982604at2759"/>
<dbReference type="EMBL" id="CAJOAX010004154">
    <property type="protein sequence ID" value="CAF3892524.1"/>
    <property type="molecule type" value="Genomic_DNA"/>
</dbReference>
<dbReference type="InterPro" id="IPR014756">
    <property type="entry name" value="Ig_E-set"/>
</dbReference>
<dbReference type="SUPFAM" id="SSF81296">
    <property type="entry name" value="E set domains"/>
    <property type="match status" value="1"/>
</dbReference>
<proteinExistence type="predicted"/>
<dbReference type="Proteomes" id="UP000663874">
    <property type="component" value="Unassembled WGS sequence"/>
</dbReference>
<evidence type="ECO:0000313" key="3">
    <source>
        <dbReference type="EMBL" id="CAF1275930.1"/>
    </source>
</evidence>
<dbReference type="Proteomes" id="UP000663823">
    <property type="component" value="Unassembled WGS sequence"/>
</dbReference>
<sequence length="358" mass="41641">MGNSAPSFLFSYKLNFTRETPNDFYLSGERVQGIVQITTNYNDNDLTHKYGPLYVELIGELHDFKTNTHQHYTKGVHVFFRRRAQVIKLPNDNQKLEINRLQSYRWAFDGSLDSFLPSSLPPDDECDPCICYYALVHLRHADYTDFARKFSFLVFTRTPKPVVTRQLLQNNIIDTSVQHKGVKLYGALSNNGLVVPGQTLSLQIEINNPMKVTIKLIRATLKQYRIITDQETDFIIFSFILPGFKSKGFNSEYRQSTYELPIPMEKCRLMAPTSSYKSVRYELHIQCHLYCSFNNHFTLTLPIICTTDHQQPLKIMDELKSVPEILRRLSNKKEEKSPPSYEDFMASEILPKYEDIIH</sequence>
<feature type="domain" description="Arrestin C-terminal-like" evidence="1">
    <location>
        <begin position="193"/>
        <end position="304"/>
    </location>
</feature>
<dbReference type="Pfam" id="PF02752">
    <property type="entry name" value="Arrestin_C"/>
    <property type="match status" value="1"/>
</dbReference>
<gene>
    <name evidence="5" type="ORF">FNK824_LOCUS25079</name>
    <name evidence="4" type="ORF">OTI717_LOCUS23349</name>
    <name evidence="3" type="ORF">RFH988_LOCUS28439</name>
    <name evidence="2" type="ORF">SEV965_LOCUS19278</name>
</gene>
<dbReference type="EMBL" id="CAJNOU010001193">
    <property type="protein sequence ID" value="CAF1166627.1"/>
    <property type="molecule type" value="Genomic_DNA"/>
</dbReference>
<evidence type="ECO:0000313" key="6">
    <source>
        <dbReference type="Proteomes" id="UP000663889"/>
    </source>
</evidence>
<dbReference type="InterPro" id="IPR014752">
    <property type="entry name" value="Arrestin-like_C"/>
</dbReference>
<reference evidence="2" key="1">
    <citation type="submission" date="2021-02" db="EMBL/GenBank/DDBJ databases">
        <authorList>
            <person name="Nowell W R."/>
        </authorList>
    </citation>
    <scope>NUCLEOTIDE SEQUENCE</scope>
</reference>
<evidence type="ECO:0000313" key="5">
    <source>
        <dbReference type="EMBL" id="CAF3985005.1"/>
    </source>
</evidence>
<dbReference type="AlphaFoldDB" id="A0A814TW56"/>
<dbReference type="Proteomes" id="UP000663882">
    <property type="component" value="Unassembled WGS sequence"/>
</dbReference>
<evidence type="ECO:0000259" key="1">
    <source>
        <dbReference type="Pfam" id="PF02752"/>
    </source>
</evidence>
<accession>A0A814TW56</accession>